<dbReference type="PANTHER" id="PTHR42830">
    <property type="entry name" value="OSMOTICALLY INDUCIBLE FAMILY PROTEIN"/>
    <property type="match status" value="1"/>
</dbReference>
<keyword evidence="2" id="KW-1185">Reference proteome</keyword>
<dbReference type="InterPro" id="IPR015946">
    <property type="entry name" value="KH_dom-like_a/b"/>
</dbReference>
<reference evidence="1 2" key="2">
    <citation type="submission" date="2024-06" db="EMBL/GenBank/DDBJ databases">
        <title>Thioclava kandeliae sp. nov. from a rhizosphere soil sample of Kandelia candel in a mangrove.</title>
        <authorList>
            <person name="Mu T."/>
        </authorList>
    </citation>
    <scope>NUCLEOTIDE SEQUENCE [LARGE SCALE GENOMIC DNA]</scope>
    <source>
        <strain evidence="1 2">CPCC 100088</strain>
    </source>
</reference>
<dbReference type="Gene3D" id="3.30.300.20">
    <property type="match status" value="1"/>
</dbReference>
<dbReference type="Pfam" id="PF02566">
    <property type="entry name" value="OsmC"/>
    <property type="match status" value="1"/>
</dbReference>
<dbReference type="Proteomes" id="UP001438953">
    <property type="component" value="Unassembled WGS sequence"/>
</dbReference>
<accession>A0ABV1SLY0</accession>
<dbReference type="InterPro" id="IPR003718">
    <property type="entry name" value="OsmC/Ohr_fam"/>
</dbReference>
<name>A0ABV1SLY0_9RHOB</name>
<proteinExistence type="predicted"/>
<dbReference type="InterPro" id="IPR052707">
    <property type="entry name" value="OsmC_Ohr_Peroxiredoxin"/>
</dbReference>
<evidence type="ECO:0000313" key="1">
    <source>
        <dbReference type="EMBL" id="MER5173601.1"/>
    </source>
</evidence>
<reference evidence="1 2" key="1">
    <citation type="submission" date="2024-01" db="EMBL/GenBank/DDBJ databases">
        <authorList>
            <person name="Deng Y."/>
            <person name="Su J."/>
        </authorList>
    </citation>
    <scope>NUCLEOTIDE SEQUENCE [LARGE SCALE GENOMIC DNA]</scope>
    <source>
        <strain evidence="1 2">CPCC 100088</strain>
    </source>
</reference>
<dbReference type="PANTHER" id="PTHR42830:SF2">
    <property type="entry name" value="OSMC_OHR FAMILY PROTEIN"/>
    <property type="match status" value="1"/>
</dbReference>
<comment type="caution">
    <text evidence="1">The sequence shown here is derived from an EMBL/GenBank/DDBJ whole genome shotgun (WGS) entry which is preliminary data.</text>
</comment>
<protein>
    <submittedName>
        <fullName evidence="1">OsmC family protein</fullName>
    </submittedName>
</protein>
<dbReference type="SUPFAM" id="SSF82784">
    <property type="entry name" value="OsmC-like"/>
    <property type="match status" value="1"/>
</dbReference>
<dbReference type="InterPro" id="IPR036102">
    <property type="entry name" value="OsmC/Ohrsf"/>
</dbReference>
<dbReference type="EMBL" id="JAYWLC010000022">
    <property type="protein sequence ID" value="MER5173601.1"/>
    <property type="molecule type" value="Genomic_DNA"/>
</dbReference>
<evidence type="ECO:0000313" key="2">
    <source>
        <dbReference type="Proteomes" id="UP001438953"/>
    </source>
</evidence>
<dbReference type="RefSeq" id="WP_350938978.1">
    <property type="nucleotide sequence ID" value="NZ_JAYWLC010000022.1"/>
</dbReference>
<gene>
    <name evidence="1" type="ORF">VSX56_17690</name>
</gene>
<organism evidence="1 2">
    <name type="scientific">Thioclava kandeliae</name>
    <dbReference type="NCBI Taxonomy" id="3070818"/>
    <lineage>
        <taxon>Bacteria</taxon>
        <taxon>Pseudomonadati</taxon>
        <taxon>Pseudomonadota</taxon>
        <taxon>Alphaproteobacteria</taxon>
        <taxon>Rhodobacterales</taxon>
        <taxon>Paracoccaceae</taxon>
        <taxon>Thioclava</taxon>
    </lineage>
</organism>
<sequence>MSDITLSATWQGGFDGEGKITGKNLEAGIGIPTEYGGSGAGTDPKTLFTSSTQACFTLTLRAITAKQNIPVQTLAVDTQAKASGEEFAIHHTAKLVLSANATEDDRSAAEAAIARADKVCMIGNLAKKAGVTIDATPEITVDATV</sequence>